<dbReference type="PANTHER" id="PTHR42754:SF1">
    <property type="entry name" value="LIPOPROTEIN"/>
    <property type="match status" value="1"/>
</dbReference>
<reference evidence="1" key="1">
    <citation type="submission" date="2022-01" db="EMBL/GenBank/DDBJ databases">
        <title>Paenibacillus spongiae sp. nov., isolated from marine sponge.</title>
        <authorList>
            <person name="Li Z."/>
            <person name="Zhang M."/>
        </authorList>
    </citation>
    <scope>NUCLEOTIDE SEQUENCE</scope>
    <source>
        <strain evidence="1">PHS-Z3</strain>
    </source>
</reference>
<dbReference type="SUPFAM" id="SSF50998">
    <property type="entry name" value="Quinoprotein alcohol dehydrogenase-like"/>
    <property type="match status" value="1"/>
</dbReference>
<organism evidence="1 2">
    <name type="scientific">Paenibacillus spongiae</name>
    <dbReference type="NCBI Taxonomy" id="2909671"/>
    <lineage>
        <taxon>Bacteria</taxon>
        <taxon>Bacillati</taxon>
        <taxon>Bacillota</taxon>
        <taxon>Bacilli</taxon>
        <taxon>Bacillales</taxon>
        <taxon>Paenibacillaceae</taxon>
        <taxon>Paenibacillus</taxon>
    </lineage>
</organism>
<proteinExistence type="predicted"/>
<accession>A0ABY5SHG2</accession>
<dbReference type="EMBL" id="CP091430">
    <property type="protein sequence ID" value="UVI33431.1"/>
    <property type="molecule type" value="Genomic_DNA"/>
</dbReference>
<name>A0ABY5SHG2_9BACL</name>
<keyword evidence="2" id="KW-1185">Reference proteome</keyword>
<sequence length="408" mass="43804">MKILVNKLLVMILLSIVTVGLGSIPDASAEVYTLPSKGWEKTFGGSSFDGGLSVQMTSDGGYISTGSTDSYGAGSADVYLVKTDGLGNKQWEKTFGGPGRDIGFSVQQTSDGGYIIAGSTIIHHGKFGSWNHVYLIKTDGSGIKQWERTFADGIGHSVQQTSDGGYIIAGSTGSYNNGQSDVYLIKTDASGNKQWEKTYGGIYDDYGYSVQQTGGKFVFGGTGYIIVGQTNSYGAGFGSRSDVYLIKTDTAGNELWSQNFGGSEWDSGNSVQQTSDGGYIITGHKNYDIYLIKTNGSGTLQWEKTYGDDPADWGSSVQQTSDGGYIIAGVTGSMIGGYYGNGYLLKMDNSGIKQWDATYKLAHFYSVKQTSNNDYIVVGNKNTGNSTDLYLVKYYRLPELKPPCLLCS</sequence>
<dbReference type="InterPro" id="IPR011047">
    <property type="entry name" value="Quinoprotein_ADH-like_sf"/>
</dbReference>
<protein>
    <submittedName>
        <fullName evidence="1">Uncharacterized protein</fullName>
    </submittedName>
</protein>
<dbReference type="Proteomes" id="UP001057877">
    <property type="component" value="Chromosome"/>
</dbReference>
<dbReference type="RefSeq" id="WP_258389484.1">
    <property type="nucleotide sequence ID" value="NZ_CP091430.1"/>
</dbReference>
<gene>
    <name evidence="1" type="ORF">L1F29_17010</name>
</gene>
<evidence type="ECO:0000313" key="2">
    <source>
        <dbReference type="Proteomes" id="UP001057877"/>
    </source>
</evidence>
<evidence type="ECO:0000313" key="1">
    <source>
        <dbReference type="EMBL" id="UVI33431.1"/>
    </source>
</evidence>
<dbReference type="PANTHER" id="PTHR42754">
    <property type="entry name" value="ENDOGLUCANASE"/>
    <property type="match status" value="1"/>
</dbReference>